<dbReference type="Proteomes" id="UP000094285">
    <property type="component" value="Unassembled WGS sequence"/>
</dbReference>
<keyword evidence="3" id="KW-1185">Reference proteome</keyword>
<name>A0A1E4SI05_9ASCO</name>
<organism evidence="2 3">
    <name type="scientific">Suhomyces tanzawaensis NRRL Y-17324</name>
    <dbReference type="NCBI Taxonomy" id="984487"/>
    <lineage>
        <taxon>Eukaryota</taxon>
        <taxon>Fungi</taxon>
        <taxon>Dikarya</taxon>
        <taxon>Ascomycota</taxon>
        <taxon>Saccharomycotina</taxon>
        <taxon>Pichiomycetes</taxon>
        <taxon>Debaryomycetaceae</taxon>
        <taxon>Suhomyces</taxon>
    </lineage>
</organism>
<dbReference type="GeneID" id="30980884"/>
<gene>
    <name evidence="2" type="ORF">CANTADRAFT_21847</name>
</gene>
<evidence type="ECO:0000256" key="1">
    <source>
        <dbReference type="SAM" id="MobiDB-lite"/>
    </source>
</evidence>
<accession>A0A1E4SI05</accession>
<evidence type="ECO:0008006" key="4">
    <source>
        <dbReference type="Google" id="ProtNLM"/>
    </source>
</evidence>
<dbReference type="AlphaFoldDB" id="A0A1E4SI05"/>
<evidence type="ECO:0000313" key="3">
    <source>
        <dbReference type="Proteomes" id="UP000094285"/>
    </source>
</evidence>
<reference evidence="3" key="1">
    <citation type="submission" date="2016-05" db="EMBL/GenBank/DDBJ databases">
        <title>Comparative genomics of biotechnologically important yeasts.</title>
        <authorList>
            <consortium name="DOE Joint Genome Institute"/>
            <person name="Riley R."/>
            <person name="Haridas S."/>
            <person name="Wolfe K.H."/>
            <person name="Lopes M.R."/>
            <person name="Hittinger C.T."/>
            <person name="Goker M."/>
            <person name="Salamov A."/>
            <person name="Wisecaver J."/>
            <person name="Long T.M."/>
            <person name="Aerts A.L."/>
            <person name="Barry K."/>
            <person name="Choi C."/>
            <person name="Clum A."/>
            <person name="Coughlan A.Y."/>
            <person name="Deshpande S."/>
            <person name="Douglass A.P."/>
            <person name="Hanson S.J."/>
            <person name="Klenk H.-P."/>
            <person name="Labutti K."/>
            <person name="Lapidus A."/>
            <person name="Lindquist E."/>
            <person name="Lipzen A."/>
            <person name="Meier-Kolthoff J.P."/>
            <person name="Ohm R.A."/>
            <person name="Otillar R.P."/>
            <person name="Pangilinan J."/>
            <person name="Peng Y."/>
            <person name="Rokas A."/>
            <person name="Rosa C.A."/>
            <person name="Scheuner C."/>
            <person name="Sibirny A.A."/>
            <person name="Slot J.C."/>
            <person name="Stielow J.B."/>
            <person name="Sun H."/>
            <person name="Kurtzman C.P."/>
            <person name="Blackwell M."/>
            <person name="Grigoriev I.V."/>
            <person name="Jeffries T.W."/>
        </authorList>
    </citation>
    <scope>NUCLEOTIDE SEQUENCE [LARGE SCALE GENOMIC DNA]</scope>
    <source>
        <strain evidence="3">NRRL Y-17324</strain>
    </source>
</reference>
<proteinExistence type="predicted"/>
<evidence type="ECO:0000313" key="2">
    <source>
        <dbReference type="EMBL" id="ODV79077.1"/>
    </source>
</evidence>
<dbReference type="OrthoDB" id="4020766at2759"/>
<dbReference type="EMBL" id="KV453912">
    <property type="protein sequence ID" value="ODV79077.1"/>
    <property type="molecule type" value="Genomic_DNA"/>
</dbReference>
<feature type="compositionally biased region" description="Low complexity" evidence="1">
    <location>
        <begin position="89"/>
        <end position="104"/>
    </location>
</feature>
<feature type="region of interest" description="Disordered" evidence="1">
    <location>
        <begin position="80"/>
        <end position="107"/>
    </location>
</feature>
<sequence>METVNSWTVKYDPLLNQHYYYNESEDIVSFDSPCEVKRLTPKPQSPKHKLMLLLKRTSSCSKCKKSRSNVMARLGSAFVPAKSDPQENPLPSLSSSVSNSTTDSAEPAENLHHFHTNQTLGGLDDEFLINNVHDFRNFAGTSFKPEYESAADSYSIDSMSSEEESITSFSEDNYAYVRNLDHKNSNSYSYNDYHYYYDDQPDLDKSMSDMESERRELRMQIMKELDY</sequence>
<protein>
    <recommendedName>
        <fullName evidence="4">WW domain-containing protein</fullName>
    </recommendedName>
</protein>
<dbReference type="RefSeq" id="XP_020064199.1">
    <property type="nucleotide sequence ID" value="XM_020206747.1"/>
</dbReference>